<comment type="caution">
    <text evidence="5">The sequence shown here is derived from an EMBL/GenBank/DDBJ whole genome shotgun (WGS) entry which is preliminary data.</text>
</comment>
<organism evidence="5 6">
    <name type="scientific">Littorina saxatilis</name>
    <dbReference type="NCBI Taxonomy" id="31220"/>
    <lineage>
        <taxon>Eukaryota</taxon>
        <taxon>Metazoa</taxon>
        <taxon>Spiralia</taxon>
        <taxon>Lophotrochozoa</taxon>
        <taxon>Mollusca</taxon>
        <taxon>Gastropoda</taxon>
        <taxon>Caenogastropoda</taxon>
        <taxon>Littorinimorpha</taxon>
        <taxon>Littorinoidea</taxon>
        <taxon>Littorinidae</taxon>
        <taxon>Littorina</taxon>
    </lineage>
</organism>
<keyword evidence="6" id="KW-1185">Reference proteome</keyword>
<dbReference type="InterPro" id="IPR005097">
    <property type="entry name" value="Sacchrp_dh_NADP-bd"/>
</dbReference>
<dbReference type="PANTHER" id="PTHR11133">
    <property type="entry name" value="SACCHAROPINE DEHYDROGENASE"/>
    <property type="match status" value="1"/>
</dbReference>
<dbReference type="GO" id="GO:0019878">
    <property type="term" value="P:lysine biosynthetic process via aminoadipic acid"/>
    <property type="evidence" value="ECO:0007669"/>
    <property type="project" value="TreeGrafter"/>
</dbReference>
<name>A0AAN9BA57_9CAEN</name>
<dbReference type="AlphaFoldDB" id="A0AAN9BA57"/>
<dbReference type="PANTHER" id="PTHR11133:SF22">
    <property type="entry name" value="ALPHA-AMINOADIPIC SEMIALDEHYDE SYNTHASE, MITOCHONDRIAL"/>
    <property type="match status" value="1"/>
</dbReference>
<protein>
    <submittedName>
        <fullName evidence="5">Uncharacterized protein</fullName>
    </submittedName>
</protein>
<keyword evidence="1" id="KW-0521">NADP</keyword>
<evidence type="ECO:0000256" key="1">
    <source>
        <dbReference type="ARBA" id="ARBA00022857"/>
    </source>
</evidence>
<dbReference type="FunFam" id="3.30.360.10:FF:000008">
    <property type="entry name" value="Alpha-aminoadipic semialdehyde synthase, mitochondrial"/>
    <property type="match status" value="1"/>
</dbReference>
<feature type="domain" description="Saccharopine dehydrogenase-like C-terminal" evidence="4">
    <location>
        <begin position="120"/>
        <end position="434"/>
    </location>
</feature>
<evidence type="ECO:0000256" key="2">
    <source>
        <dbReference type="ARBA" id="ARBA00023002"/>
    </source>
</evidence>
<evidence type="ECO:0000259" key="4">
    <source>
        <dbReference type="Pfam" id="PF16653"/>
    </source>
</evidence>
<keyword evidence="2" id="KW-0560">Oxidoreductase</keyword>
<evidence type="ECO:0000313" key="5">
    <source>
        <dbReference type="EMBL" id="KAK7102221.1"/>
    </source>
</evidence>
<dbReference type="Proteomes" id="UP001374579">
    <property type="component" value="Unassembled WGS sequence"/>
</dbReference>
<dbReference type="InterPro" id="IPR036291">
    <property type="entry name" value="NAD(P)-bd_dom_sf"/>
</dbReference>
<dbReference type="EMBL" id="JBAMIC010000010">
    <property type="protein sequence ID" value="KAK7102221.1"/>
    <property type="molecule type" value="Genomic_DNA"/>
</dbReference>
<dbReference type="Gene3D" id="1.10.1870.10">
    <property type="entry name" value="Domain 3, Saccharopine reductase"/>
    <property type="match status" value="1"/>
</dbReference>
<dbReference type="InterPro" id="IPR032095">
    <property type="entry name" value="Sacchrp_dh-like_C"/>
</dbReference>
<dbReference type="SUPFAM" id="SSF55347">
    <property type="entry name" value="Glyceraldehyde-3-phosphate dehydrogenase-like, C-terminal domain"/>
    <property type="match status" value="1"/>
</dbReference>
<dbReference type="InterPro" id="IPR051168">
    <property type="entry name" value="AASS"/>
</dbReference>
<dbReference type="SUPFAM" id="SSF51735">
    <property type="entry name" value="NAD(P)-binding Rossmann-fold domains"/>
    <property type="match status" value="1"/>
</dbReference>
<dbReference type="Pfam" id="PF03435">
    <property type="entry name" value="Sacchrp_dh_NADP"/>
    <property type="match status" value="1"/>
</dbReference>
<evidence type="ECO:0000259" key="3">
    <source>
        <dbReference type="Pfam" id="PF03435"/>
    </source>
</evidence>
<dbReference type="Pfam" id="PF16653">
    <property type="entry name" value="Sacchrp_dh_C"/>
    <property type="match status" value="1"/>
</dbReference>
<reference evidence="5 6" key="1">
    <citation type="submission" date="2024-02" db="EMBL/GenBank/DDBJ databases">
        <title>Chromosome-scale genome assembly of the rough periwinkle Littorina saxatilis.</title>
        <authorList>
            <person name="De Jode A."/>
            <person name="Faria R."/>
            <person name="Formenti G."/>
            <person name="Sims Y."/>
            <person name="Smith T.P."/>
            <person name="Tracey A."/>
            <person name="Wood J.M.D."/>
            <person name="Zagrodzka Z.B."/>
            <person name="Johannesson K."/>
            <person name="Butlin R.K."/>
            <person name="Leder E.H."/>
        </authorList>
    </citation>
    <scope>NUCLEOTIDE SEQUENCE [LARGE SCALE GENOMIC DNA]</scope>
    <source>
        <strain evidence="5">Snail1</strain>
        <tissue evidence="5">Muscle</tissue>
    </source>
</reference>
<proteinExistence type="predicted"/>
<accession>A0AAN9BA57</accession>
<gene>
    <name evidence="5" type="ORF">V1264_020472</name>
</gene>
<feature type="domain" description="Saccharopine dehydrogenase NADP binding" evidence="3">
    <location>
        <begin position="3"/>
        <end position="115"/>
    </location>
</feature>
<dbReference type="GO" id="GO:0004753">
    <property type="term" value="F:saccharopine dehydrogenase activity"/>
    <property type="evidence" value="ECO:0007669"/>
    <property type="project" value="TreeGrafter"/>
</dbReference>
<dbReference type="Gene3D" id="3.30.360.10">
    <property type="entry name" value="Dihydrodipicolinate Reductase, domain 2"/>
    <property type="match status" value="1"/>
</dbReference>
<dbReference type="GO" id="GO:0005737">
    <property type="term" value="C:cytoplasm"/>
    <property type="evidence" value="ECO:0007669"/>
    <property type="project" value="TreeGrafter"/>
</dbReference>
<evidence type="ECO:0000313" key="6">
    <source>
        <dbReference type="Proteomes" id="UP001374579"/>
    </source>
</evidence>
<sequence length="443" mass="48445">MTVLVLGAGMVSGPLFEYLHLHKISFTVVSCLETEVQSVRGCYPDVVCHCLDVADPKLPALISQHQLVINILPPPLMPQVAAMCVDQGRHMLNPSYISPELMQIHQRAVDSGVLLLCECGLDPGLDHMLAMEVIDKVTASKGQVTSFTSWCGGLPAPESKDNPLQYKFSWNPKGALMASCREAGYIQNGQKVTVPASELINKAHPVDTSSILPGVELEGHPNKMYPHYLKAYGLETVSTFFRGTLRYKGFCDTVKGLIQAGLYSQESLPLLQPEAPPLSWRSLMSYLVTGSTDMKDVEEKLLSKDEHSTSRLEALRGLGLLSDTLLAKEKTPFDTLAAHLLHSLAYRPEERDMIVMQHDITYQLPGQREETKRVGLVVYGDPGGHSAMAKTVGYPLGIVAQMILKGEIKQSGVVLPTTPDIYQAVLTALKDFGITATESVFTT</sequence>
<dbReference type="Gene3D" id="3.40.50.720">
    <property type="entry name" value="NAD(P)-binding Rossmann-like Domain"/>
    <property type="match status" value="1"/>
</dbReference>